<proteinExistence type="inferred from homology"/>
<keyword evidence="3" id="KW-0472">Membrane</keyword>
<dbReference type="PANTHER" id="PTHR37313:SF2">
    <property type="entry name" value="UPF0749 PROTEIN YLXX"/>
    <property type="match status" value="1"/>
</dbReference>
<dbReference type="Pfam" id="PF05949">
    <property type="entry name" value="DUF881"/>
    <property type="match status" value="1"/>
</dbReference>
<feature type="transmembrane region" description="Helical" evidence="3">
    <location>
        <begin position="6"/>
        <end position="27"/>
    </location>
</feature>
<organism evidence="4 5">
    <name type="scientific">Clostridium fallax</name>
    <dbReference type="NCBI Taxonomy" id="1533"/>
    <lineage>
        <taxon>Bacteria</taxon>
        <taxon>Bacillati</taxon>
        <taxon>Bacillota</taxon>
        <taxon>Clostridia</taxon>
        <taxon>Eubacteriales</taxon>
        <taxon>Clostridiaceae</taxon>
        <taxon>Clostridium</taxon>
    </lineage>
</organism>
<keyword evidence="3" id="KW-0812">Transmembrane</keyword>
<dbReference type="InterPro" id="IPR010273">
    <property type="entry name" value="DUF881"/>
</dbReference>
<dbReference type="Proteomes" id="UP000184035">
    <property type="component" value="Unassembled WGS sequence"/>
</dbReference>
<dbReference type="RefSeq" id="WP_072897288.1">
    <property type="nucleotide sequence ID" value="NZ_FQVM01000028.1"/>
</dbReference>
<dbReference type="Gene3D" id="3.30.70.1880">
    <property type="entry name" value="Protein of unknown function DUF881"/>
    <property type="match status" value="1"/>
</dbReference>
<dbReference type="STRING" id="1533.SAMN05443638_12822"/>
<dbReference type="OrthoDB" id="9776196at2"/>
<comment type="similarity">
    <text evidence="1">Belongs to the UPF0749 family.</text>
</comment>
<keyword evidence="5" id="KW-1185">Reference proteome</keyword>
<evidence type="ECO:0000313" key="5">
    <source>
        <dbReference type="Proteomes" id="UP000184035"/>
    </source>
</evidence>
<dbReference type="EMBL" id="FQVM01000028">
    <property type="protein sequence ID" value="SHF05687.1"/>
    <property type="molecule type" value="Genomic_DNA"/>
</dbReference>
<keyword evidence="2" id="KW-0175">Coiled coil</keyword>
<accession>A0A1M4YIY0</accession>
<evidence type="ECO:0000256" key="3">
    <source>
        <dbReference type="SAM" id="Phobius"/>
    </source>
</evidence>
<gene>
    <name evidence="4" type="ORF">SAMN05443638_12822</name>
</gene>
<sequence>MKNNEATVFVFIASIIMGVLISLNLNVKNQNKYVPLSSKEYQEALNKRNKLYKDISELKHDNTDLKQKINKYKYDDEKSDKLINDIKLEVNNNDILAGLTAVKGEGIKMVIKDASNEFPEYVKDFAFTRVLHDYDMMNVVNELKNVGAEAISINNQRVVENTSIFCSGPFLEINKVNTPAPFYIYAIGDPEIMEQNLMNSDSYIKKLLNRGLQIKITKEKDLTISAYIGKLPTDNLTNFIK</sequence>
<reference evidence="4 5" key="1">
    <citation type="submission" date="2016-11" db="EMBL/GenBank/DDBJ databases">
        <authorList>
            <person name="Jaros S."/>
            <person name="Januszkiewicz K."/>
            <person name="Wedrychowicz H."/>
        </authorList>
    </citation>
    <scope>NUCLEOTIDE SEQUENCE [LARGE SCALE GENOMIC DNA]</scope>
    <source>
        <strain evidence="4 5">DSM 2631</strain>
    </source>
</reference>
<dbReference type="PANTHER" id="PTHR37313">
    <property type="entry name" value="UPF0749 PROTEIN RV1825"/>
    <property type="match status" value="1"/>
</dbReference>
<evidence type="ECO:0000256" key="2">
    <source>
        <dbReference type="SAM" id="Coils"/>
    </source>
</evidence>
<evidence type="ECO:0000256" key="1">
    <source>
        <dbReference type="ARBA" id="ARBA00009108"/>
    </source>
</evidence>
<dbReference type="AlphaFoldDB" id="A0A1M4YIY0"/>
<feature type="coiled-coil region" evidence="2">
    <location>
        <begin position="41"/>
        <end position="75"/>
    </location>
</feature>
<evidence type="ECO:0000313" key="4">
    <source>
        <dbReference type="EMBL" id="SHF05687.1"/>
    </source>
</evidence>
<keyword evidence="3" id="KW-1133">Transmembrane helix</keyword>
<protein>
    <submittedName>
        <fullName evidence="4">Uncharacterized conserved protein YlxW, UPF0749 family</fullName>
    </submittedName>
</protein>
<name>A0A1M4YIY0_9CLOT</name>